<dbReference type="Proteomes" id="UP000275385">
    <property type="component" value="Unassembled WGS sequence"/>
</dbReference>
<gene>
    <name evidence="1" type="ORF">DL546_000093</name>
</gene>
<reference evidence="1 2" key="1">
    <citation type="submission" date="2018-08" db="EMBL/GenBank/DDBJ databases">
        <title>Draft genome of the lignicolous fungus Coniochaeta pulveracea.</title>
        <authorList>
            <person name="Borstlap C.J."/>
            <person name="De Witt R.N."/>
            <person name="Botha A."/>
            <person name="Volschenk H."/>
        </authorList>
    </citation>
    <scope>NUCLEOTIDE SEQUENCE [LARGE SCALE GENOMIC DNA]</scope>
    <source>
        <strain evidence="1 2">CAB683</strain>
    </source>
</reference>
<sequence length="119" mass="13263">MKTLQDQVEASSRDVIQTPEVCVFCRAASDTLFRDNVSAQRQPTSEKRPGILLQWIGKAEPQYVPDKHCNGRQGNPHCWALVGEDVHSIDDKILRRLRLLGPRQVFGSRGVMDGNAHGG</sequence>
<protein>
    <submittedName>
        <fullName evidence="1">Uncharacterized protein</fullName>
    </submittedName>
</protein>
<name>A0A420XW52_9PEZI</name>
<comment type="caution">
    <text evidence="1">The sequence shown here is derived from an EMBL/GenBank/DDBJ whole genome shotgun (WGS) entry which is preliminary data.</text>
</comment>
<evidence type="ECO:0000313" key="2">
    <source>
        <dbReference type="Proteomes" id="UP000275385"/>
    </source>
</evidence>
<evidence type="ECO:0000313" key="1">
    <source>
        <dbReference type="EMBL" id="RKU39857.1"/>
    </source>
</evidence>
<accession>A0A420XW52</accession>
<proteinExistence type="predicted"/>
<dbReference type="AlphaFoldDB" id="A0A420XW52"/>
<dbReference type="EMBL" id="QVQW01000139">
    <property type="protein sequence ID" value="RKU39857.1"/>
    <property type="molecule type" value="Genomic_DNA"/>
</dbReference>
<organism evidence="1 2">
    <name type="scientific">Coniochaeta pulveracea</name>
    <dbReference type="NCBI Taxonomy" id="177199"/>
    <lineage>
        <taxon>Eukaryota</taxon>
        <taxon>Fungi</taxon>
        <taxon>Dikarya</taxon>
        <taxon>Ascomycota</taxon>
        <taxon>Pezizomycotina</taxon>
        <taxon>Sordariomycetes</taxon>
        <taxon>Sordariomycetidae</taxon>
        <taxon>Coniochaetales</taxon>
        <taxon>Coniochaetaceae</taxon>
        <taxon>Coniochaeta</taxon>
    </lineage>
</organism>
<keyword evidence="2" id="KW-1185">Reference proteome</keyword>